<evidence type="ECO:0000313" key="3">
    <source>
        <dbReference type="Proteomes" id="UP000007517"/>
    </source>
</evidence>
<sequence length="81" mass="9182">MVPCRAGDRAGMHHADDRTGHEIGAGQGQHARGTDTTSGRTTRTPVMSPLSLRRRARRPAVRAGHPGRRRPFRRRRRKRRP</sequence>
<feature type="compositionally biased region" description="Basic residues" evidence="1">
    <location>
        <begin position="52"/>
        <end position="81"/>
    </location>
</feature>
<proteinExistence type="predicted"/>
<accession>H6RR14</accession>
<feature type="compositionally biased region" description="Low complexity" evidence="1">
    <location>
        <begin position="34"/>
        <end position="44"/>
    </location>
</feature>
<keyword evidence="3" id="KW-1185">Reference proteome</keyword>
<feature type="compositionally biased region" description="Basic and acidic residues" evidence="1">
    <location>
        <begin position="1"/>
        <end position="21"/>
    </location>
</feature>
<dbReference type="HOGENOM" id="CLU_2567021_0_0_11"/>
<evidence type="ECO:0000313" key="2">
    <source>
        <dbReference type="EMBL" id="CCG02893.1"/>
    </source>
</evidence>
<name>H6RR14_BLASD</name>
<dbReference type="STRING" id="1146883.BLASA_1979"/>
<feature type="region of interest" description="Disordered" evidence="1">
    <location>
        <begin position="1"/>
        <end position="81"/>
    </location>
</feature>
<dbReference type="KEGG" id="bsd:BLASA_1979"/>
<gene>
    <name evidence="2" type="ordered locus">BLASA_1979</name>
</gene>
<evidence type="ECO:0000256" key="1">
    <source>
        <dbReference type="SAM" id="MobiDB-lite"/>
    </source>
</evidence>
<reference evidence="3" key="2">
    <citation type="submission" date="2012-02" db="EMBL/GenBank/DDBJ databases">
        <title>Complete genome sequence of Blastococcus saxobsidens strain DD2.</title>
        <authorList>
            <person name="Genoscope."/>
        </authorList>
    </citation>
    <scope>NUCLEOTIDE SEQUENCE [LARGE SCALE GENOMIC DNA]</scope>
    <source>
        <strain evidence="3">DD2</strain>
    </source>
</reference>
<organism evidence="2 3">
    <name type="scientific">Blastococcus saxobsidens (strain DD2)</name>
    <dbReference type="NCBI Taxonomy" id="1146883"/>
    <lineage>
        <taxon>Bacteria</taxon>
        <taxon>Bacillati</taxon>
        <taxon>Actinomycetota</taxon>
        <taxon>Actinomycetes</taxon>
        <taxon>Geodermatophilales</taxon>
        <taxon>Geodermatophilaceae</taxon>
        <taxon>Blastococcus</taxon>
    </lineage>
</organism>
<reference evidence="2 3" key="1">
    <citation type="journal article" date="2012" name="J. Bacteriol.">
        <title>Genome Sequence of Blastococcus saxobsidens DD2, a Stone-Inhabiting Bacterium.</title>
        <authorList>
            <person name="Chouaia B."/>
            <person name="Crotti E."/>
            <person name="Brusetti L."/>
            <person name="Daffonchio D."/>
            <person name="Essoussi I."/>
            <person name="Nouioui I."/>
            <person name="Sbissi I."/>
            <person name="Ghodhbane-Gtari F."/>
            <person name="Gtari M."/>
            <person name="Vacherie B."/>
            <person name="Barbe V."/>
            <person name="Medigue C."/>
            <person name="Gury J."/>
            <person name="Pujic P."/>
            <person name="Normand P."/>
        </authorList>
    </citation>
    <scope>NUCLEOTIDE SEQUENCE [LARGE SCALE GENOMIC DNA]</scope>
    <source>
        <strain evidence="2 3">DD2</strain>
    </source>
</reference>
<dbReference type="AlphaFoldDB" id="H6RR14"/>
<protein>
    <submittedName>
        <fullName evidence="2">Uncharacterized protein</fullName>
    </submittedName>
</protein>
<dbReference type="EMBL" id="FO117623">
    <property type="protein sequence ID" value="CCG02893.1"/>
    <property type="molecule type" value="Genomic_DNA"/>
</dbReference>
<dbReference type="Proteomes" id="UP000007517">
    <property type="component" value="Chromosome"/>
</dbReference>